<reference evidence="2" key="1">
    <citation type="journal article" date="2023" name="GigaByte">
        <title>Genome assembly of the bearded iris, Iris pallida Lam.</title>
        <authorList>
            <person name="Bruccoleri R.E."/>
            <person name="Oakeley E.J."/>
            <person name="Faust A.M.E."/>
            <person name="Altorfer M."/>
            <person name="Dessus-Babus S."/>
            <person name="Burckhardt D."/>
            <person name="Oertli M."/>
            <person name="Naumann U."/>
            <person name="Petersen F."/>
            <person name="Wong J."/>
        </authorList>
    </citation>
    <scope>NUCLEOTIDE SEQUENCE</scope>
    <source>
        <strain evidence="2">GSM-AAB239-AS_SAM_17_03QT</strain>
    </source>
</reference>
<feature type="domain" description="Ubiquitin-like" evidence="1">
    <location>
        <begin position="30"/>
        <end position="103"/>
    </location>
</feature>
<organism evidence="2 3">
    <name type="scientific">Iris pallida</name>
    <name type="common">Sweet iris</name>
    <dbReference type="NCBI Taxonomy" id="29817"/>
    <lineage>
        <taxon>Eukaryota</taxon>
        <taxon>Viridiplantae</taxon>
        <taxon>Streptophyta</taxon>
        <taxon>Embryophyta</taxon>
        <taxon>Tracheophyta</taxon>
        <taxon>Spermatophyta</taxon>
        <taxon>Magnoliopsida</taxon>
        <taxon>Liliopsida</taxon>
        <taxon>Asparagales</taxon>
        <taxon>Iridaceae</taxon>
        <taxon>Iridoideae</taxon>
        <taxon>Irideae</taxon>
        <taxon>Iris</taxon>
    </lineage>
</organism>
<evidence type="ECO:0000313" key="3">
    <source>
        <dbReference type="Proteomes" id="UP001140949"/>
    </source>
</evidence>
<reference evidence="2" key="2">
    <citation type="submission" date="2023-04" db="EMBL/GenBank/DDBJ databases">
        <authorList>
            <person name="Bruccoleri R.E."/>
            <person name="Oakeley E.J."/>
            <person name="Faust A.-M."/>
            <person name="Dessus-Babus S."/>
            <person name="Altorfer M."/>
            <person name="Burckhardt D."/>
            <person name="Oertli M."/>
            <person name="Naumann U."/>
            <person name="Petersen F."/>
            <person name="Wong J."/>
        </authorList>
    </citation>
    <scope>NUCLEOTIDE SEQUENCE</scope>
    <source>
        <strain evidence="2">GSM-AAB239-AS_SAM_17_03QT</strain>
        <tissue evidence="2">Leaf</tissue>
    </source>
</reference>
<protein>
    <recommendedName>
        <fullName evidence="1">Ubiquitin-like domain-containing protein</fullName>
    </recommendedName>
</protein>
<feature type="domain" description="Ubiquitin-like" evidence="1">
    <location>
        <begin position="98"/>
        <end position="186"/>
    </location>
</feature>
<sequence length="258" mass="28556">MKLAETYDGLFDAAAPPVTLRVDPVPGPRLRLTLVSDVPNVEFSLRWDINEPIATLKKRIHETEGIPVDRLDFALPSGEDDADSKSLADIGVTDHLQMRLLVKSTTVRVVGTSAEHFLSQEAGETIVDFREKVRWALRPPADWQVLLFVDRGDRKLRDEYHGGDEPSDQGVAYESTVDAVVHKPAGARERWMLGIKIRRAGTPSIISLGEQDASEPVIRLNERVVKKPYCDVDVPARLARCSSGTTGCCVTTTDWTTV</sequence>
<dbReference type="CDD" id="cd17039">
    <property type="entry name" value="Ubl_ubiquitin_like"/>
    <property type="match status" value="1"/>
</dbReference>
<dbReference type="SUPFAM" id="SSF54236">
    <property type="entry name" value="Ubiquitin-like"/>
    <property type="match status" value="1"/>
</dbReference>
<accession>A0AAX6GFW8</accession>
<comment type="caution">
    <text evidence="2">The sequence shown here is derived from an EMBL/GenBank/DDBJ whole genome shotgun (WGS) entry which is preliminary data.</text>
</comment>
<gene>
    <name evidence="2" type="ORF">M6B38_126970</name>
</gene>
<dbReference type="Gene3D" id="3.10.20.90">
    <property type="entry name" value="Phosphatidylinositol 3-kinase Catalytic Subunit, Chain A, domain 1"/>
    <property type="match status" value="1"/>
</dbReference>
<dbReference type="InterPro" id="IPR029071">
    <property type="entry name" value="Ubiquitin-like_domsf"/>
</dbReference>
<keyword evidence="3" id="KW-1185">Reference proteome</keyword>
<proteinExistence type="predicted"/>
<dbReference type="EMBL" id="JANAVB010020200">
    <property type="protein sequence ID" value="KAJ6827462.1"/>
    <property type="molecule type" value="Genomic_DNA"/>
</dbReference>
<evidence type="ECO:0000259" key="1">
    <source>
        <dbReference type="PROSITE" id="PS50053"/>
    </source>
</evidence>
<name>A0AAX6GFW8_IRIPA</name>
<dbReference type="InterPro" id="IPR000626">
    <property type="entry name" value="Ubiquitin-like_dom"/>
</dbReference>
<dbReference type="Proteomes" id="UP001140949">
    <property type="component" value="Unassembled WGS sequence"/>
</dbReference>
<dbReference type="PROSITE" id="PS50053">
    <property type="entry name" value="UBIQUITIN_2"/>
    <property type="match status" value="2"/>
</dbReference>
<evidence type="ECO:0000313" key="2">
    <source>
        <dbReference type="EMBL" id="KAJ6827462.1"/>
    </source>
</evidence>
<dbReference type="AlphaFoldDB" id="A0AAX6GFW8"/>